<accession>A0ABN2QM56</accession>
<sequence>MDRLHYAGDSVITGTAIAEALLDYAQALAQAAGSATVQIPTLNDDGSQGRSEILVGPSSQLISDAEASEHDEVTDESVVIYLREEAVNLRAHGLPATGTAIPEPRSVPDWSDFES</sequence>
<evidence type="ECO:0000313" key="3">
    <source>
        <dbReference type="Proteomes" id="UP001499933"/>
    </source>
</evidence>
<comment type="caution">
    <text evidence="2">The sequence shown here is derived from an EMBL/GenBank/DDBJ whole genome shotgun (WGS) entry which is preliminary data.</text>
</comment>
<reference evidence="2 3" key="1">
    <citation type="journal article" date="2019" name="Int. J. Syst. Evol. Microbiol.">
        <title>The Global Catalogue of Microorganisms (GCM) 10K type strain sequencing project: providing services to taxonomists for standard genome sequencing and annotation.</title>
        <authorList>
            <consortium name="The Broad Institute Genomics Platform"/>
            <consortium name="The Broad Institute Genome Sequencing Center for Infectious Disease"/>
            <person name="Wu L."/>
            <person name="Ma J."/>
        </authorList>
    </citation>
    <scope>NUCLEOTIDE SEQUENCE [LARGE SCALE GENOMIC DNA]</scope>
    <source>
        <strain evidence="2 3">JCM 14901</strain>
    </source>
</reference>
<evidence type="ECO:0000256" key="1">
    <source>
        <dbReference type="SAM" id="MobiDB-lite"/>
    </source>
</evidence>
<feature type="region of interest" description="Disordered" evidence="1">
    <location>
        <begin position="95"/>
        <end position="115"/>
    </location>
</feature>
<keyword evidence="3" id="KW-1185">Reference proteome</keyword>
<evidence type="ECO:0000313" key="2">
    <source>
        <dbReference type="EMBL" id="GAA1953235.1"/>
    </source>
</evidence>
<proteinExistence type="predicted"/>
<dbReference type="Proteomes" id="UP001499933">
    <property type="component" value="Unassembled WGS sequence"/>
</dbReference>
<name>A0ABN2QM56_9MICO</name>
<gene>
    <name evidence="2" type="ORF">GCM10009776_13860</name>
</gene>
<organism evidence="2 3">
    <name type="scientific">Microbacterium deminutum</name>
    <dbReference type="NCBI Taxonomy" id="344164"/>
    <lineage>
        <taxon>Bacteria</taxon>
        <taxon>Bacillati</taxon>
        <taxon>Actinomycetota</taxon>
        <taxon>Actinomycetes</taxon>
        <taxon>Micrococcales</taxon>
        <taxon>Microbacteriaceae</taxon>
        <taxon>Microbacterium</taxon>
    </lineage>
</organism>
<dbReference type="EMBL" id="BAAAOG010000002">
    <property type="protein sequence ID" value="GAA1953235.1"/>
    <property type="molecule type" value="Genomic_DNA"/>
</dbReference>
<protein>
    <submittedName>
        <fullName evidence="2">Uncharacterized protein</fullName>
    </submittedName>
</protein>